<evidence type="ECO:0000313" key="3">
    <source>
        <dbReference type="Proteomes" id="UP000009026"/>
    </source>
</evidence>
<evidence type="ECO:0000259" key="1">
    <source>
        <dbReference type="PROSITE" id="PS51184"/>
    </source>
</evidence>
<dbReference type="KEGG" id="mym:A176_002603"/>
<sequence>MPALEITHRFDWDTFVARYWNQRPVLFKGTGASPFTAEDTFEAAASATRHYLSRSYASNSRPEITFTVDRLRQLFAREWLPQAKDGSLDGYDARLAARLGEQRYALIVSSLHSFSHLLWSRERDFFSELWRRVGLPQSGGITTLFHGTYESSPVGVHMDRFTTFLFALRGRKRMRFWARRPWREDVSTILDYQPYLKSSFVAEVEPGDILYWPSTYYHVGENTGTGVASSVNVGIPISGHPPLFSVDDLLRGMLDETSLAEQQWKQTRLARVKASPLDRGAFENKGVLSARLPRALAEAVEAFHDVSAPQEAQRHIQATWMKRLSAGGFEPVPAPARTRRLRDSQRIRVDSRFPVLFERDGARQWLCAVNGHALRGIGGGKTVETLFQRLNTGRAVSVGELIQPFRARHTATHDADIIAATRDGMRSLLEKLHTFRSITLTP</sequence>
<dbReference type="Proteomes" id="UP000009026">
    <property type="component" value="Chromosome"/>
</dbReference>
<keyword evidence="3" id="KW-1185">Reference proteome</keyword>
<dbReference type="EMBL" id="CP012109">
    <property type="protein sequence ID" value="AKQ65691.1"/>
    <property type="molecule type" value="Genomic_DNA"/>
</dbReference>
<dbReference type="OrthoDB" id="4518480at2"/>
<accession>A0A0H4WQ96</accession>
<organism evidence="2 3">
    <name type="scientific">Pseudomyxococcus hansupus</name>
    <dbReference type="NCBI Taxonomy" id="1297742"/>
    <lineage>
        <taxon>Bacteria</taxon>
        <taxon>Pseudomonadati</taxon>
        <taxon>Myxococcota</taxon>
        <taxon>Myxococcia</taxon>
        <taxon>Myxococcales</taxon>
        <taxon>Cystobacterineae</taxon>
        <taxon>Myxococcaceae</taxon>
        <taxon>Pseudomyxococcus</taxon>
    </lineage>
</organism>
<protein>
    <submittedName>
        <fullName evidence="2">Cupin family protein</fullName>
    </submittedName>
</protein>
<gene>
    <name evidence="2" type="ORF">A176_002603</name>
</gene>
<dbReference type="STRING" id="1297742.A176_002603"/>
<dbReference type="RefSeq" id="WP_002638589.1">
    <property type="nucleotide sequence ID" value="NZ_CP012109.1"/>
</dbReference>
<name>A0A0H4WQ96_9BACT</name>
<dbReference type="Gene3D" id="2.60.120.650">
    <property type="entry name" value="Cupin"/>
    <property type="match status" value="1"/>
</dbReference>
<dbReference type="InterPro" id="IPR003347">
    <property type="entry name" value="JmjC_dom"/>
</dbReference>
<reference evidence="2 3" key="1">
    <citation type="journal article" date="2016" name="PLoS ONE">
        <title>Complete Genome Sequence and Comparative Genomics of a Novel Myxobacterium Myxococcus hansupus.</title>
        <authorList>
            <person name="Sharma G."/>
            <person name="Narwani T."/>
            <person name="Subramanian S."/>
        </authorList>
    </citation>
    <scope>NUCLEOTIDE SEQUENCE [LARGE SCALE GENOMIC DNA]</scope>
    <source>
        <strain evidence="3">mixupus</strain>
    </source>
</reference>
<evidence type="ECO:0000313" key="2">
    <source>
        <dbReference type="EMBL" id="AKQ65691.1"/>
    </source>
</evidence>
<dbReference type="PATRIC" id="fig|1297742.4.peg.2628"/>
<dbReference type="eggNOG" id="COG2850">
    <property type="taxonomic scope" value="Bacteria"/>
</dbReference>
<feature type="domain" description="JmjC" evidence="1">
    <location>
        <begin position="113"/>
        <end position="250"/>
    </location>
</feature>
<dbReference type="SUPFAM" id="SSF51197">
    <property type="entry name" value="Clavaminate synthase-like"/>
    <property type="match status" value="1"/>
</dbReference>
<dbReference type="AlphaFoldDB" id="A0A0H4WQ96"/>
<dbReference type="Pfam" id="PF08007">
    <property type="entry name" value="JmjC_2"/>
    <property type="match status" value="1"/>
</dbReference>
<dbReference type="PROSITE" id="PS51184">
    <property type="entry name" value="JMJC"/>
    <property type="match status" value="1"/>
</dbReference>
<proteinExistence type="predicted"/>